<feature type="region of interest" description="Disordered" evidence="1">
    <location>
        <begin position="967"/>
        <end position="1013"/>
    </location>
</feature>
<evidence type="ECO:0000313" key="2">
    <source>
        <dbReference type="EMBL" id="CDW53263.1"/>
    </source>
</evidence>
<keyword evidence="3" id="KW-1185">Reference proteome</keyword>
<feature type="region of interest" description="Disordered" evidence="1">
    <location>
        <begin position="581"/>
        <end position="949"/>
    </location>
</feature>
<feature type="region of interest" description="Disordered" evidence="1">
    <location>
        <begin position="1"/>
        <end position="73"/>
    </location>
</feature>
<feature type="compositionally biased region" description="Basic residues" evidence="1">
    <location>
        <begin position="699"/>
        <end position="755"/>
    </location>
</feature>
<feature type="compositionally biased region" description="Basic and acidic residues" evidence="1">
    <location>
        <begin position="423"/>
        <end position="432"/>
    </location>
</feature>
<accession>A0A077Z0N9</accession>
<feature type="region of interest" description="Disordered" evidence="1">
    <location>
        <begin position="131"/>
        <end position="160"/>
    </location>
</feature>
<feature type="region of interest" description="Disordered" evidence="1">
    <location>
        <begin position="400"/>
        <end position="449"/>
    </location>
</feature>
<reference evidence="2" key="2">
    <citation type="submission" date="2014-03" db="EMBL/GenBank/DDBJ databases">
        <title>The whipworm genome and dual-species transcriptomics of an intimate host-pathogen interaction.</title>
        <authorList>
            <person name="Foth B.J."/>
            <person name="Tsai I.J."/>
            <person name="Reid A.J."/>
            <person name="Bancroft A.J."/>
            <person name="Nichol S."/>
            <person name="Tracey A."/>
            <person name="Holroyd N."/>
            <person name="Cotton J.A."/>
            <person name="Stanley E.J."/>
            <person name="Zarowiecki M."/>
            <person name="Liu J.Z."/>
            <person name="Huckvale T."/>
            <person name="Cooper P.J."/>
            <person name="Grencis R.K."/>
            <person name="Berriman M."/>
        </authorList>
    </citation>
    <scope>NUCLEOTIDE SEQUENCE [LARGE SCALE GENOMIC DNA]</scope>
</reference>
<proteinExistence type="predicted"/>
<feature type="compositionally biased region" description="Basic and acidic residues" evidence="1">
    <location>
        <begin position="655"/>
        <end position="667"/>
    </location>
</feature>
<feature type="compositionally biased region" description="Polar residues" evidence="1">
    <location>
        <begin position="131"/>
        <end position="142"/>
    </location>
</feature>
<evidence type="ECO:0000313" key="3">
    <source>
        <dbReference type="Proteomes" id="UP000030665"/>
    </source>
</evidence>
<dbReference type="OrthoDB" id="10428082at2759"/>
<feature type="compositionally biased region" description="Basic and acidic residues" evidence="1">
    <location>
        <begin position="779"/>
        <end position="792"/>
    </location>
</feature>
<reference evidence="2" key="1">
    <citation type="submission" date="2014-01" db="EMBL/GenBank/DDBJ databases">
        <authorList>
            <person name="Aslett M."/>
        </authorList>
    </citation>
    <scope>NUCLEOTIDE SEQUENCE</scope>
</reference>
<feature type="region of interest" description="Disordered" evidence="1">
    <location>
        <begin position="469"/>
        <end position="489"/>
    </location>
</feature>
<feature type="compositionally biased region" description="Basic and acidic residues" evidence="1">
    <location>
        <begin position="814"/>
        <end position="823"/>
    </location>
</feature>
<gene>
    <name evidence="2" type="ORF">TTRE_0000152701</name>
</gene>
<evidence type="ECO:0000256" key="1">
    <source>
        <dbReference type="SAM" id="MobiDB-lite"/>
    </source>
</evidence>
<feature type="compositionally biased region" description="Polar residues" evidence="1">
    <location>
        <begin position="228"/>
        <end position="244"/>
    </location>
</feature>
<feature type="compositionally biased region" description="Basic and acidic residues" evidence="1">
    <location>
        <begin position="400"/>
        <end position="409"/>
    </location>
</feature>
<feature type="compositionally biased region" description="Low complexity" evidence="1">
    <location>
        <begin position="474"/>
        <end position="484"/>
    </location>
</feature>
<feature type="region of interest" description="Disordered" evidence="1">
    <location>
        <begin position="218"/>
        <end position="247"/>
    </location>
</feature>
<sequence>MSKGKMTLPSDPSSRVDIHESTELATANSSYAFRPKGSSGPTQVYPRPGGTETESKISLRGPSSGENELTGKLCIGDGFKMSSREQVENNAQLEKQDHRQGIAGEENLNFGTQPYIGQPAKDQIVVTKTASESTTLTPTSLRDSSEQENELNALKDYPSSESESISLRLLNFDKKDEIGTPEAGDMKEAAELDANADFPEEKLMDLANEEIEQKDATGLAGEPKAQEAQGTHSKFRNANGTKNILGSDDQFLNKCVPPEDENGELNHLNEFRGRQQEEVMANYKYNCIEPQGWPDDERAVLGGNAQDKHETGEDFTRQMLLAYLKDSMTKWLDKVKRIKRSYPGEKMPSKRPKLRKRAASYNYIWNTEEESDNRGIPMKMIIEQWRNRFAKGLNEEIGEIKSSRREPRGRSRSCGSICMGRTEATDIEDRKAVQKNRNKTPPQAQSISPSLHNIEKANLVEGGQKVLKMADGSQKAQQPQTTATPKPPVAALVPDLQRSKVPKQPGGTGQTVEVKKHFPANAKPEGIKQVKTKPEPGHVLQKETESKERLLAALAQGLIKLHRKALELEKIKQEQMQLQMQKMQQKCETPKSGSPGKVAEKHQLKDDAVKRLADANQLKPKMKAEKQTSDSAKGRHHRQHSPKTSSGGKGIQPNIHKDNIRANRKEQSPILRAKPTRHHLEKGRRDRSPYHSPIASPRVSHHRHGRHGHHKLNRKTRKSSGRKPHHHRLSPARKHAKAKKSRSGRKAEKHHRKDRKTTPERSGKQLSNKHREKRKRDKARLQEHKVHPEKPAGRHHLRREQEPSQQRPKGKHTTPKDHEEQRSPKWKARAGSKEEAKVQAKKGSNKSDSDHRLRSPEKPGKIQSPTLTRKDATKPLKEQALQQPQTPKNLLRSPRKLSKEKNQREKKDVTKSPMTSKKDNSGGLKTPKAKMENVQAGKRDASRSPVISKMDENSAFDLTKAIMEKKKTTKKNTGKLPVISKSEEGSFKKAGVPKEKNPKEKRNITKNDLAKRK</sequence>
<protein>
    <submittedName>
        <fullName evidence="2">Uncharacterized protein</fullName>
    </submittedName>
</protein>
<feature type="compositionally biased region" description="Polar residues" evidence="1">
    <location>
        <begin position="439"/>
        <end position="449"/>
    </location>
</feature>
<dbReference type="EMBL" id="HG805846">
    <property type="protein sequence ID" value="CDW53263.1"/>
    <property type="molecule type" value="Genomic_DNA"/>
</dbReference>
<dbReference type="AlphaFoldDB" id="A0A077Z0N9"/>
<feature type="compositionally biased region" description="Basic and acidic residues" evidence="1">
    <location>
        <begin position="981"/>
        <end position="1013"/>
    </location>
</feature>
<feature type="compositionally biased region" description="Basic and acidic residues" evidence="1">
    <location>
        <begin position="845"/>
        <end position="860"/>
    </location>
</feature>
<feature type="compositionally biased region" description="Basic and acidic residues" evidence="1">
    <location>
        <begin position="868"/>
        <end position="877"/>
    </location>
</feature>
<name>A0A077Z0N9_TRITR</name>
<dbReference type="Proteomes" id="UP000030665">
    <property type="component" value="Unassembled WGS sequence"/>
</dbReference>
<feature type="compositionally biased region" description="Basic and acidic residues" evidence="1">
    <location>
        <begin position="897"/>
        <end position="920"/>
    </location>
</feature>
<feature type="compositionally biased region" description="Basic residues" evidence="1">
    <location>
        <begin position="767"/>
        <end position="778"/>
    </location>
</feature>
<organism evidence="2 3">
    <name type="scientific">Trichuris trichiura</name>
    <name type="common">Whipworm</name>
    <name type="synonym">Trichocephalus trichiurus</name>
    <dbReference type="NCBI Taxonomy" id="36087"/>
    <lineage>
        <taxon>Eukaryota</taxon>
        <taxon>Metazoa</taxon>
        <taxon>Ecdysozoa</taxon>
        <taxon>Nematoda</taxon>
        <taxon>Enoplea</taxon>
        <taxon>Dorylaimia</taxon>
        <taxon>Trichinellida</taxon>
        <taxon>Trichuridae</taxon>
        <taxon>Trichuris</taxon>
    </lineage>
</organism>
<feature type="compositionally biased region" description="Basic and acidic residues" evidence="1">
    <location>
        <begin position="598"/>
        <end position="613"/>
    </location>
</feature>